<organism evidence="2 3">
    <name type="scientific">Toxocara canis</name>
    <name type="common">Canine roundworm</name>
    <dbReference type="NCBI Taxonomy" id="6265"/>
    <lineage>
        <taxon>Eukaryota</taxon>
        <taxon>Metazoa</taxon>
        <taxon>Ecdysozoa</taxon>
        <taxon>Nematoda</taxon>
        <taxon>Chromadorea</taxon>
        <taxon>Rhabditida</taxon>
        <taxon>Spirurina</taxon>
        <taxon>Ascaridomorpha</taxon>
        <taxon>Ascaridoidea</taxon>
        <taxon>Toxocaridae</taxon>
        <taxon>Toxocara</taxon>
    </lineage>
</organism>
<accession>A0A183ULC1</accession>
<evidence type="ECO:0000313" key="2">
    <source>
        <dbReference type="Proteomes" id="UP000050794"/>
    </source>
</evidence>
<protein>
    <submittedName>
        <fullName evidence="1 3">Uncharacterized protein</fullName>
    </submittedName>
</protein>
<sequence>MKCDSGVHRWECSLDEMLVESSFADTLSAPAHNGPVSAVEVRSATDSSDRMLLTIGLDELKYILLGIP</sequence>
<dbReference type="EMBL" id="UYWY01020133">
    <property type="protein sequence ID" value="VDM40612.1"/>
    <property type="molecule type" value="Genomic_DNA"/>
</dbReference>
<evidence type="ECO:0000313" key="3">
    <source>
        <dbReference type="WBParaSite" id="TCNE_0000929101-mRNA-1"/>
    </source>
</evidence>
<dbReference type="AlphaFoldDB" id="A0A183ULC1"/>
<dbReference type="Proteomes" id="UP000050794">
    <property type="component" value="Unassembled WGS sequence"/>
</dbReference>
<evidence type="ECO:0000313" key="1">
    <source>
        <dbReference type="EMBL" id="VDM40612.1"/>
    </source>
</evidence>
<proteinExistence type="predicted"/>
<name>A0A183ULC1_TOXCA</name>
<dbReference type="WBParaSite" id="TCNE_0000929101-mRNA-1">
    <property type="protein sequence ID" value="TCNE_0000929101-mRNA-1"/>
    <property type="gene ID" value="TCNE_0000929101"/>
</dbReference>
<reference evidence="1 2" key="2">
    <citation type="submission" date="2018-11" db="EMBL/GenBank/DDBJ databases">
        <authorList>
            <consortium name="Pathogen Informatics"/>
        </authorList>
    </citation>
    <scope>NUCLEOTIDE SEQUENCE [LARGE SCALE GENOMIC DNA]</scope>
</reference>
<keyword evidence="2" id="KW-1185">Reference proteome</keyword>
<reference evidence="3" key="1">
    <citation type="submission" date="2016-06" db="UniProtKB">
        <authorList>
            <consortium name="WormBaseParasite"/>
        </authorList>
    </citation>
    <scope>IDENTIFICATION</scope>
</reference>
<gene>
    <name evidence="1" type="ORF">TCNE_LOCUS9291</name>
</gene>